<dbReference type="RefSeq" id="WP_060996925.1">
    <property type="nucleotide sequence ID" value="NZ_LNQZ01000002.1"/>
</dbReference>
<proteinExistence type="predicted"/>
<gene>
    <name evidence="1" type="ORF">C0W81_12475</name>
</gene>
<dbReference type="EMBL" id="PYLY01000025">
    <property type="protein sequence ID" value="PSU03221.1"/>
    <property type="molecule type" value="Genomic_DNA"/>
</dbReference>
<protein>
    <submittedName>
        <fullName evidence="1">Uncharacterized protein</fullName>
    </submittedName>
</protein>
<dbReference type="Proteomes" id="UP000241858">
    <property type="component" value="Unassembled WGS sequence"/>
</dbReference>
<evidence type="ECO:0000313" key="2">
    <source>
        <dbReference type="Proteomes" id="UP000241858"/>
    </source>
</evidence>
<dbReference type="OrthoDB" id="9954703at2"/>
<comment type="caution">
    <text evidence="1">The sequence shown here is derived from an EMBL/GenBank/DDBJ whole genome shotgun (WGS) entry which is preliminary data.</text>
</comment>
<sequence>MTQVLLNQRFIEEIQAATRETLTIELGKDEVSDDIGRFAAKQLYLGDIKKLVDEDYIFSMYHIKNQVLFLGQLLKSREKYDTLIDKDSIEIANEMIFKTNVYVTICALLFAMKKKEEGEDPCNNDYFNQINPNCDDINLINSRDKTKPSKVLSDEEFNEFGDDYPAIFKWVNDPSRRFTQVPPVGQYPVTNIDIIYDFSDLAGIKGLIMPELESKLIVRSQALSKSFKKIIGDKGSLERYCHDRTSILGLSLELRFDYKAFLPWLEKAINEQHRNTIKVLSALISGSMSEDKRMYSEDILMKFSDEVFNIIPHPEHKPTNKLTPFLCTNIDIVIAVEKTKFASIFIPRYCGDSDLIDVLPNDIYKYYALVTPETTPYGRNSNLRQIPELAWCDLLKVKVRTQHDFNKIMELIGIYNE</sequence>
<name>A0A2T3HWF6_9GAMM</name>
<evidence type="ECO:0000313" key="1">
    <source>
        <dbReference type="EMBL" id="PSU03221.1"/>
    </source>
</evidence>
<dbReference type="AlphaFoldDB" id="A0A2T3HWF6"/>
<reference evidence="1 2" key="1">
    <citation type="submission" date="2018-03" db="EMBL/GenBank/DDBJ databases">
        <title>Whole genome sequencing of Histamine producing bacteria.</title>
        <authorList>
            <person name="Butler K."/>
        </authorList>
    </citation>
    <scope>NUCLEOTIDE SEQUENCE [LARGE SCALE GENOMIC DNA]</scope>
    <source>
        <strain evidence="1 2">DSM 23343</strain>
    </source>
</reference>
<accession>A0A2T3HWF6</accession>
<organism evidence="1 2">
    <name type="scientific">Photobacterium aquimaris</name>
    <dbReference type="NCBI Taxonomy" id="512643"/>
    <lineage>
        <taxon>Bacteria</taxon>
        <taxon>Pseudomonadati</taxon>
        <taxon>Pseudomonadota</taxon>
        <taxon>Gammaproteobacteria</taxon>
        <taxon>Vibrionales</taxon>
        <taxon>Vibrionaceae</taxon>
        <taxon>Photobacterium</taxon>
    </lineage>
</organism>